<dbReference type="AlphaFoldDB" id="A0A1R2BHP9"/>
<comment type="function">
    <text evidence="3">Responsible for synthesis of pseudouridine from uracil.</text>
</comment>
<name>A0A1R2BHP9_9CILI</name>
<dbReference type="SUPFAM" id="SSF55120">
    <property type="entry name" value="Pseudouridine synthase"/>
    <property type="match status" value="1"/>
</dbReference>
<dbReference type="EC" id="5.4.99.-" evidence="3"/>
<dbReference type="PANTHER" id="PTHR21600">
    <property type="entry name" value="MITOCHONDRIAL RNA PSEUDOURIDINE SYNTHASE"/>
    <property type="match status" value="1"/>
</dbReference>
<dbReference type="NCBIfam" id="TIGR00005">
    <property type="entry name" value="rluA_subfam"/>
    <property type="match status" value="1"/>
</dbReference>
<evidence type="ECO:0000256" key="3">
    <source>
        <dbReference type="RuleBase" id="RU362028"/>
    </source>
</evidence>
<comment type="catalytic activity">
    <reaction evidence="3">
        <text>a uridine in RNA = a pseudouridine in RNA</text>
        <dbReference type="Rhea" id="RHEA:48348"/>
        <dbReference type="Rhea" id="RHEA-COMP:12068"/>
        <dbReference type="Rhea" id="RHEA-COMP:12069"/>
        <dbReference type="ChEBI" id="CHEBI:65314"/>
        <dbReference type="ChEBI" id="CHEBI:65315"/>
    </reaction>
</comment>
<keyword evidence="2" id="KW-0694">RNA-binding</keyword>
<dbReference type="InterPro" id="IPR006224">
    <property type="entry name" value="PsdUridine_synth_RluA-like_CS"/>
</dbReference>
<proteinExistence type="inferred from homology"/>
<dbReference type="Pfam" id="PF00849">
    <property type="entry name" value="PseudoU_synth_2"/>
    <property type="match status" value="1"/>
</dbReference>
<dbReference type="CDD" id="cd02557">
    <property type="entry name" value="PseudoU_synth_ScRIB2"/>
    <property type="match status" value="1"/>
</dbReference>
<accession>A0A1R2BHP9</accession>
<sequence length="328" mass="38109">MENQSEYEIQILDGIEYRCVKSYDHNYVTHCKERWRDMNILTMFLKEFKAYSEDYYRQAITLGLIQVNYKKVTLDYILRNGDTITHTATRSEPPVFNRPIKIIHDSPNLLIVYKPASMPVHPSGAYYKNSMLYILQHEMGYKELHLIHRLDRVTSGIIVLTKNSRTAASLTGLFEKSSIKKYYLARVKGRFPTDSMEINEKILCVDHKNGVYKVDPSGKDSCTIVKHMFYDEETDESVVECRLITGRTHQIRVHLSYIGHPISNDICYGGQCSNPPIVPDAYYKLRFGDQVVKLEKTSQLEIFLCSYRYILTKNLDFSSPQPSWAQKT</sequence>
<dbReference type="EMBL" id="MPUH01000640">
    <property type="protein sequence ID" value="OMJ76280.1"/>
    <property type="molecule type" value="Genomic_DNA"/>
</dbReference>
<dbReference type="PANTHER" id="PTHR21600:SF40">
    <property type="entry name" value="PSEUDOURIDYLATE SYNTHASE RPUSD2"/>
    <property type="match status" value="1"/>
</dbReference>
<reference evidence="5 6" key="1">
    <citation type="submission" date="2016-11" db="EMBL/GenBank/DDBJ databases">
        <title>The macronuclear genome of Stentor coeruleus: a giant cell with tiny introns.</title>
        <authorList>
            <person name="Slabodnick M."/>
            <person name="Ruby J.G."/>
            <person name="Reiff S.B."/>
            <person name="Swart E.C."/>
            <person name="Gosai S."/>
            <person name="Prabakaran S."/>
            <person name="Witkowska E."/>
            <person name="Larue G.E."/>
            <person name="Fisher S."/>
            <person name="Freeman R.M."/>
            <person name="Gunawardena J."/>
            <person name="Chu W."/>
            <person name="Stover N.A."/>
            <person name="Gregory B.D."/>
            <person name="Nowacki M."/>
            <person name="Derisi J."/>
            <person name="Roy S.W."/>
            <person name="Marshall W.F."/>
            <person name="Sood P."/>
        </authorList>
    </citation>
    <scope>NUCLEOTIDE SEQUENCE [LARGE SCALE GENOMIC DNA]</scope>
    <source>
        <strain evidence="5">WM001</strain>
    </source>
</reference>
<keyword evidence="3" id="KW-0413">Isomerase</keyword>
<evidence type="ECO:0000256" key="2">
    <source>
        <dbReference type="PROSITE-ProRule" id="PRU00182"/>
    </source>
</evidence>
<dbReference type="InterPro" id="IPR020103">
    <property type="entry name" value="PsdUridine_synth_cat_dom_sf"/>
</dbReference>
<dbReference type="PROSITE" id="PS01129">
    <property type="entry name" value="PSI_RLU"/>
    <property type="match status" value="1"/>
</dbReference>
<evidence type="ECO:0000313" key="6">
    <source>
        <dbReference type="Proteomes" id="UP000187209"/>
    </source>
</evidence>
<feature type="active site" evidence="1">
    <location>
        <position position="151"/>
    </location>
</feature>
<dbReference type="InterPro" id="IPR006225">
    <property type="entry name" value="PsdUridine_synth_RluC/D"/>
</dbReference>
<gene>
    <name evidence="5" type="ORF">SteCoe_24375</name>
</gene>
<dbReference type="OrthoDB" id="424794at2759"/>
<comment type="similarity">
    <text evidence="3">Belongs to the pseudouridine synthase RluA family.</text>
</comment>
<dbReference type="Proteomes" id="UP000187209">
    <property type="component" value="Unassembled WGS sequence"/>
</dbReference>
<dbReference type="GO" id="GO:0009982">
    <property type="term" value="F:pseudouridine synthase activity"/>
    <property type="evidence" value="ECO:0007669"/>
    <property type="project" value="InterPro"/>
</dbReference>
<feature type="domain" description="Pseudouridine synthase RsuA/RluA-like" evidence="4">
    <location>
        <begin position="108"/>
        <end position="256"/>
    </location>
</feature>
<dbReference type="GO" id="GO:0000455">
    <property type="term" value="P:enzyme-directed rRNA pseudouridine synthesis"/>
    <property type="evidence" value="ECO:0007669"/>
    <property type="project" value="TreeGrafter"/>
</dbReference>
<dbReference type="Gene3D" id="3.30.2350.10">
    <property type="entry name" value="Pseudouridine synthase"/>
    <property type="match status" value="1"/>
</dbReference>
<evidence type="ECO:0000259" key="4">
    <source>
        <dbReference type="Pfam" id="PF00849"/>
    </source>
</evidence>
<dbReference type="InterPro" id="IPR050188">
    <property type="entry name" value="RluA_PseudoU_synthase"/>
</dbReference>
<evidence type="ECO:0000313" key="5">
    <source>
        <dbReference type="EMBL" id="OMJ76280.1"/>
    </source>
</evidence>
<comment type="caution">
    <text evidence="5">The sequence shown here is derived from an EMBL/GenBank/DDBJ whole genome shotgun (WGS) entry which is preliminary data.</text>
</comment>
<dbReference type="GO" id="GO:0003723">
    <property type="term" value="F:RNA binding"/>
    <property type="evidence" value="ECO:0007669"/>
    <property type="project" value="UniProtKB-KW"/>
</dbReference>
<evidence type="ECO:0000256" key="1">
    <source>
        <dbReference type="PIRSR" id="PIRSR606225-1"/>
    </source>
</evidence>
<keyword evidence="6" id="KW-1185">Reference proteome</keyword>
<dbReference type="InterPro" id="IPR006145">
    <property type="entry name" value="PsdUridine_synth_RsuA/RluA"/>
</dbReference>
<dbReference type="PROSITE" id="PS50889">
    <property type="entry name" value="S4"/>
    <property type="match status" value="1"/>
</dbReference>
<organism evidence="5 6">
    <name type="scientific">Stentor coeruleus</name>
    <dbReference type="NCBI Taxonomy" id="5963"/>
    <lineage>
        <taxon>Eukaryota</taxon>
        <taxon>Sar</taxon>
        <taxon>Alveolata</taxon>
        <taxon>Ciliophora</taxon>
        <taxon>Postciliodesmatophora</taxon>
        <taxon>Heterotrichea</taxon>
        <taxon>Heterotrichida</taxon>
        <taxon>Stentoridae</taxon>
        <taxon>Stentor</taxon>
    </lineage>
</organism>
<protein>
    <recommendedName>
        <fullName evidence="3">Pseudouridine synthase</fullName>
        <ecNumber evidence="3">5.4.99.-</ecNumber>
    </recommendedName>
</protein>